<keyword evidence="1" id="KW-0732">Signal</keyword>
<evidence type="ECO:0000313" key="4">
    <source>
        <dbReference type="Proteomes" id="UP000006844"/>
    </source>
</evidence>
<dbReference type="STRING" id="401053.AciPR4_1027"/>
<sequence length="473" mass="51792">MLFVESRYVFFLCICWLLAVRVIDAGGCEHNSQMRTLELICETPISFASLLLFPLCVALTGCGKPALDVPASLTTVGQATPIAVYVRDPHGVSKLTATLAQNGAQYQAWQAPAASKGADTAFNFEIGVKTTPQLHDGPARLILEATSGGLFHGTTRLEREVNVVTLPPLISADSDQHYLYLGMADLATMNVTGSYTSAGVRVGNQTFRAWPMPDGKPGLFSLFAFAWNMPPGTTPLAYASNSAGNDVTTPLTVIFPKKEQPVYTQHEIQLSDQFMQKVLGELDPNGTGDPVVRFVKINTEMRQANNKTLSDLRLKTAEKFLWSQPFTRQSHAQAEATFADVRSYMYHGKKIDQQVHLGYDLAVTQHVGVEASNDGRIVWAAPLGIYGNCVVVDHGYGLQTIYGHMSRIDVHVGDMVKRSQIMGLSGMTGMAGGDHVHFAMQLDGVQIDPKEWWDAHWIQDHVARRVDLPGFGK</sequence>
<dbReference type="Proteomes" id="UP000006844">
    <property type="component" value="Chromosome"/>
</dbReference>
<proteinExistence type="predicted"/>
<gene>
    <name evidence="3" type="ordered locus">AciPR4_1027</name>
</gene>
<reference evidence="3 4" key="1">
    <citation type="journal article" date="2012" name="Stand. Genomic Sci.">
        <title>Complete genome sequence of Terriglobus saanensis type strain SP1PR4(T), an Acidobacteria from tundra soil.</title>
        <authorList>
            <person name="Rawat S.R."/>
            <person name="Mannisto M.K."/>
            <person name="Starovoytov V."/>
            <person name="Goodwin L."/>
            <person name="Nolan M."/>
            <person name="Hauser L."/>
            <person name="Land M."/>
            <person name="Davenport K.W."/>
            <person name="Woyke T."/>
            <person name="Haggblom M.M."/>
        </authorList>
    </citation>
    <scope>NUCLEOTIDE SEQUENCE</scope>
    <source>
        <strain evidence="4">ATCC BAA-1853 / DSM 23119 / SP1PR4</strain>
    </source>
</reference>
<accession>E8UWX1</accession>
<evidence type="ECO:0000256" key="1">
    <source>
        <dbReference type="ARBA" id="ARBA00022729"/>
    </source>
</evidence>
<dbReference type="GO" id="GO:0004222">
    <property type="term" value="F:metalloendopeptidase activity"/>
    <property type="evidence" value="ECO:0007669"/>
    <property type="project" value="TreeGrafter"/>
</dbReference>
<protein>
    <submittedName>
        <fullName evidence="3">Peptidase M23</fullName>
    </submittedName>
</protein>
<name>E8UWX1_TERSS</name>
<dbReference type="eggNOG" id="COG0739">
    <property type="taxonomic scope" value="Bacteria"/>
</dbReference>
<feature type="domain" description="M23ase beta-sheet core" evidence="2">
    <location>
        <begin position="355"/>
        <end position="449"/>
    </location>
</feature>
<dbReference type="Gene3D" id="2.70.70.10">
    <property type="entry name" value="Glucose Permease (Domain IIA)"/>
    <property type="match status" value="1"/>
</dbReference>
<dbReference type="CDD" id="cd12797">
    <property type="entry name" value="M23_peptidase"/>
    <property type="match status" value="1"/>
</dbReference>
<organism evidence="3 4">
    <name type="scientific">Terriglobus saanensis (strain ATCC BAA-1853 / DSM 23119 / SP1PR4)</name>
    <dbReference type="NCBI Taxonomy" id="401053"/>
    <lineage>
        <taxon>Bacteria</taxon>
        <taxon>Pseudomonadati</taxon>
        <taxon>Acidobacteriota</taxon>
        <taxon>Terriglobia</taxon>
        <taxon>Terriglobales</taxon>
        <taxon>Acidobacteriaceae</taxon>
        <taxon>Terriglobus</taxon>
    </lineage>
</organism>
<dbReference type="Pfam" id="PF01551">
    <property type="entry name" value="Peptidase_M23"/>
    <property type="match status" value="1"/>
</dbReference>
<keyword evidence="4" id="KW-1185">Reference proteome</keyword>
<dbReference type="PANTHER" id="PTHR21666">
    <property type="entry name" value="PEPTIDASE-RELATED"/>
    <property type="match status" value="1"/>
</dbReference>
<dbReference type="SUPFAM" id="SSF51261">
    <property type="entry name" value="Duplicated hybrid motif"/>
    <property type="match status" value="1"/>
</dbReference>
<dbReference type="AlphaFoldDB" id="E8UWX1"/>
<dbReference type="InterPro" id="IPR011055">
    <property type="entry name" value="Dup_hybrid_motif"/>
</dbReference>
<dbReference type="InterPro" id="IPR050570">
    <property type="entry name" value="Cell_wall_metabolism_enzyme"/>
</dbReference>
<dbReference type="InterPro" id="IPR016047">
    <property type="entry name" value="M23ase_b-sheet_dom"/>
</dbReference>
<evidence type="ECO:0000259" key="2">
    <source>
        <dbReference type="Pfam" id="PF01551"/>
    </source>
</evidence>
<dbReference type="KEGG" id="tsa:AciPR4_1027"/>
<dbReference type="PANTHER" id="PTHR21666:SF289">
    <property type="entry name" value="L-ALA--D-GLU ENDOPEPTIDASE"/>
    <property type="match status" value="1"/>
</dbReference>
<dbReference type="EMBL" id="CP002467">
    <property type="protein sequence ID" value="ADV81858.1"/>
    <property type="molecule type" value="Genomic_DNA"/>
</dbReference>
<dbReference type="HOGENOM" id="CLU_048239_0_0_0"/>
<evidence type="ECO:0000313" key="3">
    <source>
        <dbReference type="EMBL" id="ADV81858.1"/>
    </source>
</evidence>